<feature type="compositionally biased region" description="Basic and acidic residues" evidence="1">
    <location>
        <begin position="219"/>
        <end position="231"/>
    </location>
</feature>
<dbReference type="STRING" id="1507870.A0A1V8SD97"/>
<name>A0A1V8SD97_9PEZI</name>
<feature type="region of interest" description="Disordered" evidence="1">
    <location>
        <begin position="381"/>
        <end position="438"/>
    </location>
</feature>
<feature type="region of interest" description="Disordered" evidence="1">
    <location>
        <begin position="1"/>
        <end position="21"/>
    </location>
</feature>
<evidence type="ECO:0000313" key="2">
    <source>
        <dbReference type="EMBL" id="OQN97132.1"/>
    </source>
</evidence>
<feature type="compositionally biased region" description="Polar residues" evidence="1">
    <location>
        <begin position="425"/>
        <end position="437"/>
    </location>
</feature>
<reference evidence="3" key="1">
    <citation type="submission" date="2017-03" db="EMBL/GenBank/DDBJ databases">
        <title>Genomes of endolithic fungi from Antarctica.</title>
        <authorList>
            <person name="Coleine C."/>
            <person name="Masonjones S."/>
            <person name="Stajich J.E."/>
        </authorList>
    </citation>
    <scope>NUCLEOTIDE SEQUENCE [LARGE SCALE GENOMIC DNA]</scope>
    <source>
        <strain evidence="3">CCFEE 5527</strain>
    </source>
</reference>
<dbReference type="EMBL" id="NAJO01000057">
    <property type="protein sequence ID" value="OQN97132.1"/>
    <property type="molecule type" value="Genomic_DNA"/>
</dbReference>
<keyword evidence="3" id="KW-1185">Reference proteome</keyword>
<evidence type="ECO:0000313" key="3">
    <source>
        <dbReference type="Proteomes" id="UP000192596"/>
    </source>
</evidence>
<dbReference type="OrthoDB" id="2575228at2759"/>
<evidence type="ECO:0000256" key="1">
    <source>
        <dbReference type="SAM" id="MobiDB-lite"/>
    </source>
</evidence>
<feature type="region of interest" description="Disordered" evidence="1">
    <location>
        <begin position="453"/>
        <end position="478"/>
    </location>
</feature>
<comment type="caution">
    <text evidence="2">The sequence shown here is derived from an EMBL/GenBank/DDBJ whole genome shotgun (WGS) entry which is preliminary data.</text>
</comment>
<dbReference type="AlphaFoldDB" id="A0A1V8SD97"/>
<organism evidence="2 3">
    <name type="scientific">Cryoendolithus antarcticus</name>
    <dbReference type="NCBI Taxonomy" id="1507870"/>
    <lineage>
        <taxon>Eukaryota</taxon>
        <taxon>Fungi</taxon>
        <taxon>Dikarya</taxon>
        <taxon>Ascomycota</taxon>
        <taxon>Pezizomycotina</taxon>
        <taxon>Dothideomycetes</taxon>
        <taxon>Dothideomycetidae</taxon>
        <taxon>Cladosporiales</taxon>
        <taxon>Cladosporiaceae</taxon>
        <taxon>Cryoendolithus</taxon>
    </lineage>
</organism>
<feature type="region of interest" description="Disordered" evidence="1">
    <location>
        <begin position="37"/>
        <end position="134"/>
    </location>
</feature>
<feature type="compositionally biased region" description="Polar residues" evidence="1">
    <location>
        <begin position="73"/>
        <end position="82"/>
    </location>
</feature>
<feature type="compositionally biased region" description="Basic residues" evidence="1">
    <location>
        <begin position="409"/>
        <end position="423"/>
    </location>
</feature>
<dbReference type="InParanoid" id="A0A1V8SD97"/>
<protein>
    <submittedName>
        <fullName evidence="2">Uncharacterized protein</fullName>
    </submittedName>
</protein>
<proteinExistence type="predicted"/>
<sequence length="503" mass="53797">MPAWKSAAGGAPLIEARQPKPEASVNFWQKTLKALEQNAADSEQKQRTLRATKSHPDFLSLGGCPSPPAVPSQIDQSLSVQRRNGPRQAANGKRVTSTAARSVSRGRPTGVAKPATAATTSVSPRKPSASPHKMMTPSRFRAAFKDVWADKSSASPKKYELHVPPHRLPVSPPPSAKMMQEDLAAFGSPPVFDPLYGDELSPLTTSFQQQARIHTPNASDERDHVDAHSFDDIPAVPPNPYAPQAVALNDAQPLFPERTSSLAPARMPSFDFSFDTTPSTSAWESNATAFAHNAYTTDPFAQSDPFGPVVPTTEVHSPLFSDAGLGISCDPTLTSPYTSMASIAPMTAPMYGHFDSQGHLFHGLPSNRSATTFRTVPNTLHHAQPRSQRHSAFPSLSPSLTPRATPSRSRGRGSKPPSHRRAKSMASTIRRPSSSQAEKLGFVNFTPHDSGKILSGVAPSGSSKTKARREKEAADKRRRLGAAAVKAVVEAGGDIEGLRGVLG</sequence>
<accession>A0A1V8SD97</accession>
<gene>
    <name evidence="2" type="ORF">B0A48_17229</name>
</gene>
<feature type="compositionally biased region" description="Polar residues" evidence="1">
    <location>
        <begin position="394"/>
        <end position="404"/>
    </location>
</feature>
<feature type="region of interest" description="Disordered" evidence="1">
    <location>
        <begin position="211"/>
        <end position="244"/>
    </location>
</feature>
<dbReference type="Proteomes" id="UP000192596">
    <property type="component" value="Unassembled WGS sequence"/>
</dbReference>